<evidence type="ECO:0000313" key="1">
    <source>
        <dbReference type="EMBL" id="ART74096.1"/>
    </source>
</evidence>
<protein>
    <submittedName>
        <fullName evidence="1">Fur family transcriptional regulator</fullName>
    </submittedName>
</protein>
<dbReference type="Gene3D" id="1.10.10.10">
    <property type="entry name" value="Winged helix-like DNA-binding domain superfamily/Winged helix DNA-binding domain"/>
    <property type="match status" value="1"/>
</dbReference>
<accession>A0A1Y0CGK1</accession>
<dbReference type="SUPFAM" id="SSF46785">
    <property type="entry name" value="Winged helix' DNA-binding domain"/>
    <property type="match status" value="1"/>
</dbReference>
<evidence type="ECO:0000313" key="2">
    <source>
        <dbReference type="Proteomes" id="UP000195331"/>
    </source>
</evidence>
<sequence>MPATNPKPAERLRLRLLSALAGTRRSMTTAELRDHVHEHFAEPVVIEAVYRNLTVLERRGDVRRCDGPGRDAYWTAAGTTARSGRSRRA</sequence>
<dbReference type="Proteomes" id="UP000195331">
    <property type="component" value="Chromosome"/>
</dbReference>
<dbReference type="KEGG" id="mdx:BTO20_34315"/>
<dbReference type="InterPro" id="IPR036390">
    <property type="entry name" value="WH_DNA-bd_sf"/>
</dbReference>
<dbReference type="AlphaFoldDB" id="A0A1Y0CGK1"/>
<organism evidence="1 2">
    <name type="scientific">Mycobacterium dioxanotrophicus</name>
    <dbReference type="NCBI Taxonomy" id="482462"/>
    <lineage>
        <taxon>Bacteria</taxon>
        <taxon>Bacillati</taxon>
        <taxon>Actinomycetota</taxon>
        <taxon>Actinomycetes</taxon>
        <taxon>Mycobacteriales</taxon>
        <taxon>Mycobacteriaceae</taxon>
        <taxon>Mycobacterium</taxon>
    </lineage>
</organism>
<dbReference type="EMBL" id="CP020809">
    <property type="protein sequence ID" value="ART74096.1"/>
    <property type="molecule type" value="Genomic_DNA"/>
</dbReference>
<dbReference type="InterPro" id="IPR036388">
    <property type="entry name" value="WH-like_DNA-bd_sf"/>
</dbReference>
<reference evidence="1 2" key="1">
    <citation type="submission" date="2017-04" db="EMBL/GenBank/DDBJ databases">
        <title>Whole Genome Sequence of 1,4-Dioxane Degrading Bacterium Mycobacterium dioxanotrophicus PH-06.</title>
        <authorList>
            <person name="He Y."/>
        </authorList>
    </citation>
    <scope>NUCLEOTIDE SEQUENCE [LARGE SCALE GENOMIC DNA]</scope>
    <source>
        <strain evidence="1 2">PH-06</strain>
    </source>
</reference>
<gene>
    <name evidence="1" type="ORF">BTO20_34315</name>
</gene>
<keyword evidence="2" id="KW-1185">Reference proteome</keyword>
<name>A0A1Y0CGK1_9MYCO</name>
<proteinExistence type="predicted"/>